<dbReference type="GO" id="GO:0005737">
    <property type="term" value="C:cytoplasm"/>
    <property type="evidence" value="ECO:0007669"/>
    <property type="project" value="TreeGrafter"/>
</dbReference>
<evidence type="ECO:0000313" key="8">
    <source>
        <dbReference type="EMBL" id="RXW11967.1"/>
    </source>
</evidence>
<dbReference type="InterPro" id="IPR011545">
    <property type="entry name" value="DEAD/DEAH_box_helicase_dom"/>
</dbReference>
<dbReference type="EC" id="5.6.2.4" evidence="5"/>
<accession>A0A4Q2CYP6</accession>
<dbReference type="GO" id="GO:0009378">
    <property type="term" value="F:four-way junction helicase activity"/>
    <property type="evidence" value="ECO:0007669"/>
    <property type="project" value="TreeGrafter"/>
</dbReference>
<dbReference type="AlphaFoldDB" id="A0A4Q2CYP6"/>
<evidence type="ECO:0000256" key="4">
    <source>
        <dbReference type="ARBA" id="ARBA00034617"/>
    </source>
</evidence>
<comment type="catalytic activity">
    <reaction evidence="4">
        <text>Couples ATP hydrolysis with the unwinding of duplex DNA by translocating in the 3'-5' direction.</text>
        <dbReference type="EC" id="5.6.2.4"/>
    </reaction>
</comment>
<proteinExistence type="inferred from homology"/>
<dbReference type="SUPFAM" id="SSF52540">
    <property type="entry name" value="P-loop containing nucleoside triphosphate hydrolases"/>
    <property type="match status" value="1"/>
</dbReference>
<evidence type="ECO:0000259" key="7">
    <source>
        <dbReference type="PROSITE" id="PS51192"/>
    </source>
</evidence>
<evidence type="ECO:0000256" key="3">
    <source>
        <dbReference type="ARBA" id="ARBA00023235"/>
    </source>
</evidence>
<evidence type="ECO:0000256" key="6">
    <source>
        <dbReference type="SAM" id="MobiDB-lite"/>
    </source>
</evidence>
<name>A0A4Q2CYP6_9AGAR</name>
<evidence type="ECO:0000256" key="2">
    <source>
        <dbReference type="ARBA" id="ARBA00023125"/>
    </source>
</evidence>
<feature type="region of interest" description="Disordered" evidence="6">
    <location>
        <begin position="434"/>
        <end position="472"/>
    </location>
</feature>
<feature type="domain" description="Helicase ATP-binding" evidence="7">
    <location>
        <begin position="87"/>
        <end position="270"/>
    </location>
</feature>
<dbReference type="OrthoDB" id="10261556at2759"/>
<organism evidence="8 9">
    <name type="scientific">Candolleomyces aberdarensis</name>
    <dbReference type="NCBI Taxonomy" id="2316362"/>
    <lineage>
        <taxon>Eukaryota</taxon>
        <taxon>Fungi</taxon>
        <taxon>Dikarya</taxon>
        <taxon>Basidiomycota</taxon>
        <taxon>Agaricomycotina</taxon>
        <taxon>Agaricomycetes</taxon>
        <taxon>Agaricomycetidae</taxon>
        <taxon>Agaricales</taxon>
        <taxon>Agaricineae</taxon>
        <taxon>Psathyrellaceae</taxon>
        <taxon>Candolleomyces</taxon>
    </lineage>
</organism>
<reference evidence="8 9" key="1">
    <citation type="submission" date="2019-01" db="EMBL/GenBank/DDBJ databases">
        <title>Draft genome sequence of Psathyrella aberdarensis IHI B618.</title>
        <authorList>
            <person name="Buettner E."/>
            <person name="Kellner H."/>
        </authorList>
    </citation>
    <scope>NUCLEOTIDE SEQUENCE [LARGE SCALE GENOMIC DNA]</scope>
    <source>
        <strain evidence="8 9">IHI B618</strain>
    </source>
</reference>
<evidence type="ECO:0000256" key="1">
    <source>
        <dbReference type="ARBA" id="ARBA00005446"/>
    </source>
</evidence>
<comment type="caution">
    <text evidence="8">The sequence shown here is derived from an EMBL/GenBank/DDBJ whole genome shotgun (WGS) entry which is preliminary data.</text>
</comment>
<evidence type="ECO:0000256" key="5">
    <source>
        <dbReference type="ARBA" id="ARBA00034808"/>
    </source>
</evidence>
<feature type="compositionally biased region" description="Basic and acidic residues" evidence="6">
    <location>
        <begin position="434"/>
        <end position="456"/>
    </location>
</feature>
<dbReference type="EMBL" id="SDEE01001489">
    <property type="protein sequence ID" value="RXW11967.1"/>
    <property type="molecule type" value="Genomic_DNA"/>
</dbReference>
<dbReference type="Gene3D" id="3.40.50.300">
    <property type="entry name" value="P-loop containing nucleotide triphosphate hydrolases"/>
    <property type="match status" value="1"/>
</dbReference>
<protein>
    <recommendedName>
        <fullName evidence="5">DNA 3'-5' helicase</fullName>
        <ecNumber evidence="5">5.6.2.4</ecNumber>
    </recommendedName>
</protein>
<dbReference type="SMART" id="SM00487">
    <property type="entry name" value="DEXDc"/>
    <property type="match status" value="1"/>
</dbReference>
<dbReference type="InterPro" id="IPR027417">
    <property type="entry name" value="P-loop_NTPase"/>
</dbReference>
<comment type="similarity">
    <text evidence="1">Belongs to the helicase family. RecQ subfamily.</text>
</comment>
<dbReference type="PROSITE" id="PS51192">
    <property type="entry name" value="HELICASE_ATP_BIND_1"/>
    <property type="match status" value="1"/>
</dbReference>
<dbReference type="Proteomes" id="UP000290288">
    <property type="component" value="Unassembled WGS sequence"/>
</dbReference>
<dbReference type="GO" id="GO:0000724">
    <property type="term" value="P:double-strand break repair via homologous recombination"/>
    <property type="evidence" value="ECO:0007669"/>
    <property type="project" value="TreeGrafter"/>
</dbReference>
<dbReference type="GO" id="GO:0005694">
    <property type="term" value="C:chromosome"/>
    <property type="evidence" value="ECO:0007669"/>
    <property type="project" value="TreeGrafter"/>
</dbReference>
<dbReference type="PANTHER" id="PTHR13710:SF105">
    <property type="entry name" value="ATP-DEPENDENT DNA HELICASE Q1"/>
    <property type="match status" value="1"/>
</dbReference>
<keyword evidence="9" id="KW-1185">Reference proteome</keyword>
<evidence type="ECO:0000313" key="9">
    <source>
        <dbReference type="Proteomes" id="UP000290288"/>
    </source>
</evidence>
<dbReference type="GO" id="GO:0043138">
    <property type="term" value="F:3'-5' DNA helicase activity"/>
    <property type="evidence" value="ECO:0007669"/>
    <property type="project" value="UniProtKB-EC"/>
</dbReference>
<keyword evidence="3" id="KW-0413">Isomerase</keyword>
<gene>
    <name evidence="8" type="ORF">EST38_g13887</name>
</gene>
<dbReference type="PANTHER" id="PTHR13710">
    <property type="entry name" value="DNA HELICASE RECQ FAMILY MEMBER"/>
    <property type="match status" value="1"/>
</dbReference>
<dbReference type="InterPro" id="IPR014001">
    <property type="entry name" value="Helicase_ATP-bd"/>
</dbReference>
<dbReference type="Pfam" id="PF00270">
    <property type="entry name" value="DEAD"/>
    <property type="match status" value="1"/>
</dbReference>
<sequence length="540" mass="61445">MEPTHMLPETFNEMSELTVSHIIGLDDVEEVRRLYSTFIPSEAAAKEEFWKEYSQKEELTGKKASLAIFVASGTRRIVPREFQLRATTALCSGKDALIDVGTGYGKTFCMILPALLSPGKISLVVSPLKKLQEMQVLEFQAYGISALAINEDTPNDPKLWEAIASGQFSVLIVQAKQLFVDKGHFPRVARLLGNQKFIKQIIFLMIDEAHCIYTMGTSLYGLPAFRPAWNYLAELRAKLGSKVAVAVLSGTLPTHIKSIVKQRLQLDNDNLSLKFTGPWCCNSTVHAENPLDYSFYLPGKLLYLDTVTGVKYQGALTDPDRQVLKGEAQGEKRSAPQKNRKVAWRASLASRLAKWRHNTWNQDRLRAVRPQYFLLSNKAIDALVKINPSSLVNYQQITLAIGETKDWERKWAKEIFDIIRQFDAEVGVLEEQDKLEEMERRKRQKEEDKQAKEESIQRAFQQASDSHHHQAQALLISREEAMRRLQQLKDTAGNSDSAFQFRPVEKKINMTNAFETDTLRRQQEAERKAWGALARMKGRK</sequence>
<dbReference type="GO" id="GO:0005524">
    <property type="term" value="F:ATP binding"/>
    <property type="evidence" value="ECO:0007669"/>
    <property type="project" value="InterPro"/>
</dbReference>
<keyword evidence="2" id="KW-0238">DNA-binding</keyword>
<dbReference type="STRING" id="2316362.A0A4Q2CYP6"/>
<dbReference type="GO" id="GO:0003677">
    <property type="term" value="F:DNA binding"/>
    <property type="evidence" value="ECO:0007669"/>
    <property type="project" value="UniProtKB-KW"/>
</dbReference>